<dbReference type="Pfam" id="PF00270">
    <property type="entry name" value="DEAD"/>
    <property type="match status" value="1"/>
</dbReference>
<keyword evidence="7" id="KW-0378">Hydrolase</keyword>
<evidence type="ECO:0000256" key="7">
    <source>
        <dbReference type="ARBA" id="ARBA00022801"/>
    </source>
</evidence>
<keyword evidence="6" id="KW-0547">Nucleotide-binding</keyword>
<dbReference type="FunFam" id="1.10.1520.10:FF:000032">
    <property type="entry name" value="Dicer-like protein 2"/>
    <property type="match status" value="1"/>
</dbReference>
<comment type="similarity">
    <text evidence="15">Belongs to the helicase family. Dicer subfamily.</text>
</comment>
<evidence type="ECO:0000259" key="16">
    <source>
        <dbReference type="PROSITE" id="PS50137"/>
    </source>
</evidence>
<comment type="cofactor">
    <cofactor evidence="1">
        <name>Mn(2+)</name>
        <dbReference type="ChEBI" id="CHEBI:29035"/>
    </cofactor>
</comment>
<evidence type="ECO:0000256" key="6">
    <source>
        <dbReference type="ARBA" id="ARBA00022741"/>
    </source>
</evidence>
<dbReference type="Pfam" id="PF00271">
    <property type="entry name" value="Helicase_C"/>
    <property type="match status" value="1"/>
</dbReference>
<gene>
    <name evidence="21" type="ORF">BJ878DRAFT_539949</name>
</gene>
<dbReference type="PROSITE" id="PS51327">
    <property type="entry name" value="DICER_DSRBF"/>
    <property type="match status" value="1"/>
</dbReference>
<keyword evidence="22" id="KW-1185">Reference proteome</keyword>
<dbReference type="CDD" id="cd18034">
    <property type="entry name" value="DEXHc_dicer"/>
    <property type="match status" value="1"/>
</dbReference>
<dbReference type="InterPro" id="IPR011545">
    <property type="entry name" value="DEAD/DEAH_box_helicase_dom"/>
</dbReference>
<dbReference type="PANTHER" id="PTHR14950:SF37">
    <property type="entry name" value="ENDORIBONUCLEASE DICER"/>
    <property type="match status" value="1"/>
</dbReference>
<evidence type="ECO:0000256" key="10">
    <source>
        <dbReference type="ARBA" id="ARBA00022842"/>
    </source>
</evidence>
<feature type="domain" description="RNase III" evidence="17">
    <location>
        <begin position="1126"/>
        <end position="1307"/>
    </location>
</feature>
<dbReference type="InterPro" id="IPR027417">
    <property type="entry name" value="P-loop_NTPase"/>
</dbReference>
<protein>
    <recommendedName>
        <fullName evidence="23">Dicer-like protein 2</fullName>
    </recommendedName>
</protein>
<dbReference type="Gene3D" id="3.40.50.300">
    <property type="entry name" value="P-loop containing nucleotide triphosphate hydrolases"/>
    <property type="match status" value="2"/>
</dbReference>
<evidence type="ECO:0000256" key="14">
    <source>
        <dbReference type="ARBA" id="ARBA00025403"/>
    </source>
</evidence>
<dbReference type="GO" id="GO:0030422">
    <property type="term" value="P:siRNA processing"/>
    <property type="evidence" value="ECO:0007669"/>
    <property type="project" value="TreeGrafter"/>
</dbReference>
<dbReference type="EMBL" id="MU253793">
    <property type="protein sequence ID" value="KAG9246750.1"/>
    <property type="molecule type" value="Genomic_DNA"/>
</dbReference>
<evidence type="ECO:0000256" key="11">
    <source>
        <dbReference type="ARBA" id="ARBA00022884"/>
    </source>
</evidence>
<feature type="domain" description="Dicer dsRNA-binding fold" evidence="20">
    <location>
        <begin position="599"/>
        <end position="693"/>
    </location>
</feature>
<feature type="domain" description="Helicase ATP-binding" evidence="18">
    <location>
        <begin position="66"/>
        <end position="226"/>
    </location>
</feature>
<dbReference type="GO" id="GO:0004525">
    <property type="term" value="F:ribonuclease III activity"/>
    <property type="evidence" value="ECO:0007669"/>
    <property type="project" value="InterPro"/>
</dbReference>
<name>A0A9P8CHG9_9HELO</name>
<keyword evidence="4" id="KW-0479">Metal-binding</keyword>
<dbReference type="InterPro" id="IPR036389">
    <property type="entry name" value="RNase_III_sf"/>
</dbReference>
<dbReference type="Gene3D" id="3.30.160.380">
    <property type="entry name" value="Dicer dimerisation domain"/>
    <property type="match status" value="1"/>
</dbReference>
<evidence type="ECO:0000256" key="3">
    <source>
        <dbReference type="ARBA" id="ARBA00022721"/>
    </source>
</evidence>
<proteinExistence type="inferred from homology"/>
<evidence type="ECO:0000256" key="5">
    <source>
        <dbReference type="ARBA" id="ARBA00022737"/>
    </source>
</evidence>
<evidence type="ECO:0000256" key="15">
    <source>
        <dbReference type="PROSITE-ProRule" id="PRU00657"/>
    </source>
</evidence>
<dbReference type="GO" id="GO:0046872">
    <property type="term" value="F:metal ion binding"/>
    <property type="evidence" value="ECO:0007669"/>
    <property type="project" value="UniProtKB-KW"/>
</dbReference>
<organism evidence="21 22">
    <name type="scientific">Calycina marina</name>
    <dbReference type="NCBI Taxonomy" id="1763456"/>
    <lineage>
        <taxon>Eukaryota</taxon>
        <taxon>Fungi</taxon>
        <taxon>Dikarya</taxon>
        <taxon>Ascomycota</taxon>
        <taxon>Pezizomycotina</taxon>
        <taxon>Leotiomycetes</taxon>
        <taxon>Helotiales</taxon>
        <taxon>Pezizellaceae</taxon>
        <taxon>Calycina</taxon>
    </lineage>
</organism>
<comment type="function">
    <text evidence="14">Dicer-like endonuclease involved in cleaving double-stranded RNA in the RNA interference (RNAi) pathway. Produces 21 to 25 bp dsRNAs (siRNAs) which target the selective destruction of homologous RNAs leading to sequence-specific suppression of gene expression, called post-transcriptional gene silencing (PTGS). Part of a broad host defense response against viral infection and transposons.</text>
</comment>
<dbReference type="InterPro" id="IPR038248">
    <property type="entry name" value="Dicer_dimer_sf"/>
</dbReference>
<evidence type="ECO:0000256" key="4">
    <source>
        <dbReference type="ARBA" id="ARBA00022723"/>
    </source>
</evidence>
<dbReference type="PROSITE" id="PS51192">
    <property type="entry name" value="HELICASE_ATP_BIND_1"/>
    <property type="match status" value="1"/>
</dbReference>
<dbReference type="GO" id="GO:0003723">
    <property type="term" value="F:RNA binding"/>
    <property type="evidence" value="ECO:0007669"/>
    <property type="project" value="UniProtKB-UniRule"/>
</dbReference>
<keyword evidence="8" id="KW-0347">Helicase</keyword>
<dbReference type="GO" id="GO:0050688">
    <property type="term" value="P:regulation of defense response to virus"/>
    <property type="evidence" value="ECO:0007669"/>
    <property type="project" value="UniProtKB-KW"/>
</dbReference>
<dbReference type="OrthoDB" id="416741at2759"/>
<dbReference type="SMART" id="SM00487">
    <property type="entry name" value="DEXDc"/>
    <property type="match status" value="1"/>
</dbReference>
<dbReference type="GO" id="GO:0004386">
    <property type="term" value="F:helicase activity"/>
    <property type="evidence" value="ECO:0007669"/>
    <property type="project" value="UniProtKB-KW"/>
</dbReference>
<keyword evidence="11 15" id="KW-0694">RNA-binding</keyword>
<dbReference type="PANTHER" id="PTHR14950">
    <property type="entry name" value="DICER-RELATED"/>
    <property type="match status" value="1"/>
</dbReference>
<feature type="domain" description="Helicase C-terminal" evidence="19">
    <location>
        <begin position="408"/>
        <end position="594"/>
    </location>
</feature>
<dbReference type="GO" id="GO:0005737">
    <property type="term" value="C:cytoplasm"/>
    <property type="evidence" value="ECO:0007669"/>
    <property type="project" value="TreeGrafter"/>
</dbReference>
<keyword evidence="13" id="KW-0464">Manganese</keyword>
<evidence type="ECO:0008006" key="23">
    <source>
        <dbReference type="Google" id="ProtNLM"/>
    </source>
</evidence>
<keyword evidence="12" id="KW-0051">Antiviral defense</keyword>
<dbReference type="Gene3D" id="1.10.1520.10">
    <property type="entry name" value="Ribonuclease III domain"/>
    <property type="match status" value="2"/>
</dbReference>
<keyword evidence="3" id="KW-0930">Antiviral protein</keyword>
<evidence type="ECO:0000256" key="2">
    <source>
        <dbReference type="ARBA" id="ARBA00001946"/>
    </source>
</evidence>
<evidence type="ECO:0000256" key="8">
    <source>
        <dbReference type="ARBA" id="ARBA00022806"/>
    </source>
</evidence>
<dbReference type="InterPro" id="IPR014001">
    <property type="entry name" value="Helicase_ATP-bd"/>
</dbReference>
<feature type="domain" description="DRBM" evidence="16">
    <location>
        <begin position="1337"/>
        <end position="1406"/>
    </location>
</feature>
<keyword evidence="10" id="KW-0460">Magnesium</keyword>
<evidence type="ECO:0000259" key="19">
    <source>
        <dbReference type="PROSITE" id="PS51194"/>
    </source>
</evidence>
<sequence length="1431" mass="160060">MAMSDIEGGNSPVAKTFDNNDLNHLASEIVEELKLDDASGSKPIDSHLTLSDGTRNFQARSYQIEMLEESLQRNIIVAMDTGSGKTHIAIMRMLHDLEQLSPTQMIWFLAPTVALCQQQYETIEAQISSVQVKFLSGADGVDRWTSQQLWDDVLKNTRIIVCTYQILQDAMTHGFVRVESIGLIVFDEAHNCVGKHAGAKIMSTFYHPRKAQGLPVPHILGLTASPVMRSNMTSLGKIEQTLDSICRTPTKHRAELRLQVNRPVLSHIYFQGMQGVPNTKSVQALSRIYAGLDIEADPFMKHLRKDKSKNGLAKLEKVLRNRKTYSQDQMKAFHATSVRIQTELGAWAADYYILQVITNFLKFSDLNGRQATDISSAEQKYLAEALEKVTLNTSIKWDEVESTSLSDKATKLIECLLQQQAGFSGIVFVQERAMVAVLCNILSLHPATKSIFRLGMMVGTSVSAKRTRNLSELIEVNCQNDSLSLFRSGAIDLIIATSVLEEGLDIKACNMVVCFQKPANLKSFVQRRGRARHRQSKLLLMVEQQEKLSDWVTLEQEMKNIYEDETRALNEFLEVEDSEEATREYRVEATKAVLDLDNAVQHLYHFCATLPPSPYVDLRPEFIVSDADHKLVRARVYLPVSVDKAVRVAGSRSSWMSEKNAIKDAAFEAYLALYHAGLVNDNMLPLLRHDDATDNLLTSAVEERASIISVDEQRNPWIDVASAWINPNLQHSTMYFNDIAISIVLPVPILTSLNFQLYWDSQTEFSVSIAESHSFPAANIIESLNETLTILKAAFGHRFSINQKPTVAIFTFQDSTVLKLGQQPVNDGMLDQSIELGLIRHTSKSDIGYIPKSCLRAKPPRDLVQHPYEGYDTLHNDTPHFSVIRLPKRADFLHRILPGNDKPSRKPHSVVLPITECTVDAVAFKYVQFGLMIPSIMRQIEIHLLASLLSSTILSDAQLSLDLVVSAISASSAQETGNYQRLEFIGDSVLKFCTSVQIIAQFPLWHQGYLSAKKDRIISNARLSRAAVESGLAQFIVTKAFTGSKWRPLYVDELLEKPRDGKREMSTKTLADVVEALVGVAMVDGGIDKSLLCLQAFLPDQEWQPLETRRLYLYHLAPDLPLPPVLESLESLLGYIFAKKALLIEAMSHPSYTIGTCSYERLEFLGDSILDFIIVEALRKYDLSHVQMHRLRTALVNAEFLGFVCMELAIEQERIDIAGTTPNGTGILGPSKMARMPLWAFMRHQSPEISKVHVATIARYNQFRDAIVSAMETGVAYPWALLARVQIMKFYSDLVESLVAALWIDSGSFAVCERFVEKLGILPYLRRLLGDNVDVWHPKEKLGLLAVEKPVKYTVEERPSTLPAGGKEFACSVTVGDEFILLIDGGVSKEEVMTKAADAAVEIMGARGGESTEIFGDRDDRDVGCLRLYNP</sequence>
<dbReference type="PROSITE" id="PS50137">
    <property type="entry name" value="DS_RBD"/>
    <property type="match status" value="1"/>
</dbReference>
<dbReference type="InterPro" id="IPR001650">
    <property type="entry name" value="Helicase_C-like"/>
</dbReference>
<dbReference type="Pfam" id="PF00636">
    <property type="entry name" value="Ribonuclease_3"/>
    <property type="match status" value="2"/>
</dbReference>
<dbReference type="InterPro" id="IPR014720">
    <property type="entry name" value="dsRBD_dom"/>
</dbReference>
<keyword evidence="9" id="KW-0067">ATP-binding</keyword>
<comment type="cofactor">
    <cofactor evidence="2">
        <name>Mg(2+)</name>
        <dbReference type="ChEBI" id="CHEBI:18420"/>
    </cofactor>
</comment>
<evidence type="ECO:0000259" key="20">
    <source>
        <dbReference type="PROSITE" id="PS51327"/>
    </source>
</evidence>
<evidence type="ECO:0000256" key="12">
    <source>
        <dbReference type="ARBA" id="ARBA00023118"/>
    </source>
</evidence>
<dbReference type="PROSITE" id="PS50142">
    <property type="entry name" value="RNASE_3_2"/>
    <property type="match status" value="2"/>
</dbReference>
<evidence type="ECO:0000256" key="13">
    <source>
        <dbReference type="ARBA" id="ARBA00023211"/>
    </source>
</evidence>
<feature type="domain" description="RNase III" evidence="17">
    <location>
        <begin position="933"/>
        <end position="1086"/>
    </location>
</feature>
<evidence type="ECO:0000259" key="17">
    <source>
        <dbReference type="PROSITE" id="PS50142"/>
    </source>
</evidence>
<keyword evidence="5" id="KW-0677">Repeat</keyword>
<dbReference type="GO" id="GO:0005634">
    <property type="term" value="C:nucleus"/>
    <property type="evidence" value="ECO:0007669"/>
    <property type="project" value="TreeGrafter"/>
</dbReference>
<reference evidence="21" key="1">
    <citation type="journal article" date="2021" name="IMA Fungus">
        <title>Genomic characterization of three marine fungi, including Emericellopsis atlantica sp. nov. with signatures of a generalist lifestyle and marine biomass degradation.</title>
        <authorList>
            <person name="Hagestad O.C."/>
            <person name="Hou L."/>
            <person name="Andersen J.H."/>
            <person name="Hansen E.H."/>
            <person name="Altermark B."/>
            <person name="Li C."/>
            <person name="Kuhnert E."/>
            <person name="Cox R.J."/>
            <person name="Crous P.W."/>
            <person name="Spatafora J.W."/>
            <person name="Lail K."/>
            <person name="Amirebrahimi M."/>
            <person name="Lipzen A."/>
            <person name="Pangilinan J."/>
            <person name="Andreopoulos W."/>
            <person name="Hayes R.D."/>
            <person name="Ng V."/>
            <person name="Grigoriev I.V."/>
            <person name="Jackson S.A."/>
            <person name="Sutton T.D.S."/>
            <person name="Dobson A.D.W."/>
            <person name="Rama T."/>
        </authorList>
    </citation>
    <scope>NUCLEOTIDE SEQUENCE</scope>
    <source>
        <strain evidence="21">TRa3180A</strain>
    </source>
</reference>
<comment type="caution">
    <text evidence="21">The sequence shown here is derived from an EMBL/GenBank/DDBJ whole genome shotgun (WGS) entry which is preliminary data.</text>
</comment>
<dbReference type="GO" id="GO:0051607">
    <property type="term" value="P:defense response to virus"/>
    <property type="evidence" value="ECO:0007669"/>
    <property type="project" value="UniProtKB-KW"/>
</dbReference>
<dbReference type="Pfam" id="PF03368">
    <property type="entry name" value="Dicer_dimer"/>
    <property type="match status" value="1"/>
</dbReference>
<dbReference type="InterPro" id="IPR005034">
    <property type="entry name" value="Dicer_dimerisation"/>
</dbReference>
<dbReference type="SMART" id="SM00535">
    <property type="entry name" value="RIBOc"/>
    <property type="match status" value="2"/>
</dbReference>
<evidence type="ECO:0000313" key="22">
    <source>
        <dbReference type="Proteomes" id="UP000887226"/>
    </source>
</evidence>
<dbReference type="SMART" id="SM00490">
    <property type="entry name" value="HELICc"/>
    <property type="match status" value="1"/>
</dbReference>
<dbReference type="GO" id="GO:0005524">
    <property type="term" value="F:ATP binding"/>
    <property type="evidence" value="ECO:0007669"/>
    <property type="project" value="UniProtKB-KW"/>
</dbReference>
<dbReference type="Proteomes" id="UP000887226">
    <property type="component" value="Unassembled WGS sequence"/>
</dbReference>
<evidence type="ECO:0000256" key="1">
    <source>
        <dbReference type="ARBA" id="ARBA00001936"/>
    </source>
</evidence>
<evidence type="ECO:0000313" key="21">
    <source>
        <dbReference type="EMBL" id="KAG9246750.1"/>
    </source>
</evidence>
<dbReference type="PROSITE" id="PS00517">
    <property type="entry name" value="RNASE_3_1"/>
    <property type="match status" value="1"/>
</dbReference>
<evidence type="ECO:0000256" key="9">
    <source>
        <dbReference type="ARBA" id="ARBA00022840"/>
    </source>
</evidence>
<dbReference type="SUPFAM" id="SSF69065">
    <property type="entry name" value="RNase III domain-like"/>
    <property type="match status" value="2"/>
</dbReference>
<dbReference type="SUPFAM" id="SSF52540">
    <property type="entry name" value="P-loop containing nucleoside triphosphate hydrolases"/>
    <property type="match status" value="1"/>
</dbReference>
<dbReference type="InterPro" id="IPR000999">
    <property type="entry name" value="RNase_III_dom"/>
</dbReference>
<accession>A0A9P8CHG9</accession>
<dbReference type="PROSITE" id="PS51194">
    <property type="entry name" value="HELICASE_CTER"/>
    <property type="match status" value="1"/>
</dbReference>
<evidence type="ECO:0000259" key="18">
    <source>
        <dbReference type="PROSITE" id="PS51192"/>
    </source>
</evidence>
<dbReference type="CDD" id="cd00593">
    <property type="entry name" value="RIBOc"/>
    <property type="match status" value="2"/>
</dbReference>